<evidence type="ECO:0000313" key="3">
    <source>
        <dbReference type="EMBL" id="MDZ5471411.1"/>
    </source>
</evidence>
<dbReference type="RefSeq" id="WP_322445706.1">
    <property type="nucleotide sequence ID" value="NZ_JAXOFX010000003.1"/>
</dbReference>
<keyword evidence="4" id="KW-1185">Reference proteome</keyword>
<dbReference type="EMBL" id="JAXOFX010000003">
    <property type="protein sequence ID" value="MDZ5471411.1"/>
    <property type="molecule type" value="Genomic_DNA"/>
</dbReference>
<dbReference type="InterPro" id="IPR011761">
    <property type="entry name" value="ATP-grasp"/>
</dbReference>
<evidence type="ECO:0000313" key="4">
    <source>
        <dbReference type="Proteomes" id="UP001290455"/>
    </source>
</evidence>
<accession>A0ABU5IWA5</accession>
<sequence>MKDPKVGILIDSNMYRMLKTGKDFYEKFSFYEEAANEIDLDICYFRLEDVNFDSCTTSVLIRNKAGLLVTKEIKIPKVIHNRALFSTRLANGIINLSKMGYCIFNEMNKIGKWKVHSLLMKNQDLLPHLPETVSANQENLVRMLEKYEKIIIKPINGGLGRGIISISKKEDQTWIVHYNQQRGKPFEEIVFSNKLPKIITEKLNRGYIIQQRIPLATYKGNPFDLRVSVQKNGLAIWQVTGIVAKVASPGGYVTNVARGGECISFSKILEDYPHLDAKTILSRIERLSVKAMQVLSSHYSNLADVGLDIGITNEGFPMFIECNGRDLRYSFGAAGMHDVWKEAYATPIRYAQYLLNISETM</sequence>
<dbReference type="Pfam" id="PF14398">
    <property type="entry name" value="ATPgrasp_YheCD"/>
    <property type="match status" value="1"/>
</dbReference>
<evidence type="ECO:0000256" key="1">
    <source>
        <dbReference type="PROSITE-ProRule" id="PRU00409"/>
    </source>
</evidence>
<dbReference type="InterPro" id="IPR026838">
    <property type="entry name" value="YheC/D"/>
</dbReference>
<keyword evidence="1" id="KW-0067">ATP-binding</keyword>
<dbReference type="Gene3D" id="3.30.470.20">
    <property type="entry name" value="ATP-grasp fold, B domain"/>
    <property type="match status" value="1"/>
</dbReference>
<name>A0ABU5IWA5_9BACI</name>
<evidence type="ECO:0000259" key="2">
    <source>
        <dbReference type="PROSITE" id="PS50975"/>
    </source>
</evidence>
<dbReference type="Proteomes" id="UP001290455">
    <property type="component" value="Unassembled WGS sequence"/>
</dbReference>
<reference evidence="3 4" key="1">
    <citation type="submission" date="2023-11" db="EMBL/GenBank/DDBJ databases">
        <title>Bacillus jintuensis, isolated from a mudflat on the Beibu Gulf coast.</title>
        <authorList>
            <person name="Li M."/>
        </authorList>
    </citation>
    <scope>NUCLEOTIDE SEQUENCE [LARGE SCALE GENOMIC DNA]</scope>
    <source>
        <strain evidence="3 4">31A1R</strain>
    </source>
</reference>
<protein>
    <submittedName>
        <fullName evidence="3">YheC/YheD family protein</fullName>
    </submittedName>
</protein>
<dbReference type="SUPFAM" id="SSF56059">
    <property type="entry name" value="Glutathione synthetase ATP-binding domain-like"/>
    <property type="match status" value="1"/>
</dbReference>
<organism evidence="3 4">
    <name type="scientific">Robertmurraya mangrovi</name>
    <dbReference type="NCBI Taxonomy" id="3098077"/>
    <lineage>
        <taxon>Bacteria</taxon>
        <taxon>Bacillati</taxon>
        <taxon>Bacillota</taxon>
        <taxon>Bacilli</taxon>
        <taxon>Bacillales</taxon>
        <taxon>Bacillaceae</taxon>
        <taxon>Robertmurraya</taxon>
    </lineage>
</organism>
<proteinExistence type="predicted"/>
<dbReference type="Gene3D" id="3.30.1490.20">
    <property type="entry name" value="ATP-grasp fold, A domain"/>
    <property type="match status" value="1"/>
</dbReference>
<keyword evidence="1" id="KW-0547">Nucleotide-binding</keyword>
<gene>
    <name evidence="3" type="ORF">SM124_06585</name>
</gene>
<feature type="domain" description="ATP-grasp" evidence="2">
    <location>
        <begin position="118"/>
        <end position="359"/>
    </location>
</feature>
<comment type="caution">
    <text evidence="3">The sequence shown here is derived from an EMBL/GenBank/DDBJ whole genome shotgun (WGS) entry which is preliminary data.</text>
</comment>
<dbReference type="PROSITE" id="PS50975">
    <property type="entry name" value="ATP_GRASP"/>
    <property type="match status" value="1"/>
</dbReference>
<dbReference type="InterPro" id="IPR013815">
    <property type="entry name" value="ATP_grasp_subdomain_1"/>
</dbReference>